<evidence type="ECO:0000313" key="1">
    <source>
        <dbReference type="EMBL" id="KIG15974.1"/>
    </source>
</evidence>
<gene>
    <name evidence="1" type="ORF">DB30_05028</name>
</gene>
<protein>
    <recommendedName>
        <fullName evidence="3">HIRAN domain-containing protein</fullName>
    </recommendedName>
</protein>
<sequence>MQNSYNHRALLLRSDDNVNLGYVPDLLVDDLASLDLSPENFKVTVSQVNPRPSPIGHRVLCHVQLRWPDGRKPFMSERFAPLG</sequence>
<reference evidence="1 2" key="1">
    <citation type="submission" date="2014-12" db="EMBL/GenBank/DDBJ databases">
        <title>Genome assembly of Enhygromyxa salina DSM 15201.</title>
        <authorList>
            <person name="Sharma G."/>
            <person name="Subramanian S."/>
        </authorList>
    </citation>
    <scope>NUCLEOTIDE SEQUENCE [LARGE SCALE GENOMIC DNA]</scope>
    <source>
        <strain evidence="1 2">DSM 15201</strain>
    </source>
</reference>
<organism evidence="1 2">
    <name type="scientific">Enhygromyxa salina</name>
    <dbReference type="NCBI Taxonomy" id="215803"/>
    <lineage>
        <taxon>Bacteria</taxon>
        <taxon>Pseudomonadati</taxon>
        <taxon>Myxococcota</taxon>
        <taxon>Polyangia</taxon>
        <taxon>Nannocystales</taxon>
        <taxon>Nannocystaceae</taxon>
        <taxon>Enhygromyxa</taxon>
    </lineage>
</organism>
<dbReference type="Proteomes" id="UP000031599">
    <property type="component" value="Unassembled WGS sequence"/>
</dbReference>
<dbReference type="AlphaFoldDB" id="A0A0C1ZE71"/>
<dbReference type="EMBL" id="JMCC02000044">
    <property type="protein sequence ID" value="KIG15974.1"/>
    <property type="molecule type" value="Genomic_DNA"/>
</dbReference>
<name>A0A0C1ZE71_9BACT</name>
<proteinExistence type="predicted"/>
<evidence type="ECO:0000313" key="2">
    <source>
        <dbReference type="Proteomes" id="UP000031599"/>
    </source>
</evidence>
<comment type="caution">
    <text evidence="1">The sequence shown here is derived from an EMBL/GenBank/DDBJ whole genome shotgun (WGS) entry which is preliminary data.</text>
</comment>
<accession>A0A0C1ZE71</accession>
<evidence type="ECO:0008006" key="3">
    <source>
        <dbReference type="Google" id="ProtNLM"/>
    </source>
</evidence>